<dbReference type="EMBL" id="CAJOBC010008509">
    <property type="protein sequence ID" value="CAF3963618.1"/>
    <property type="molecule type" value="Genomic_DNA"/>
</dbReference>
<gene>
    <name evidence="2" type="ORF">GPM918_LOCUS23620</name>
    <name evidence="1" type="ORF">OVA965_LOCUS23750</name>
    <name evidence="3" type="ORF">SRO942_LOCUS23619</name>
    <name evidence="4" type="ORF">TMI583_LOCUS24470</name>
</gene>
<accession>A0A814WB41</accession>
<reference evidence="2" key="1">
    <citation type="submission" date="2021-02" db="EMBL/GenBank/DDBJ databases">
        <authorList>
            <person name="Nowell W R."/>
        </authorList>
    </citation>
    <scope>NUCLEOTIDE SEQUENCE</scope>
</reference>
<keyword evidence="5" id="KW-1185">Reference proteome</keyword>
<evidence type="ECO:0000313" key="2">
    <source>
        <dbReference type="EMBL" id="CAF1198999.1"/>
    </source>
</evidence>
<evidence type="ECO:0000313" key="3">
    <source>
        <dbReference type="EMBL" id="CAF3963618.1"/>
    </source>
</evidence>
<dbReference type="EMBL" id="CAJOBA010035541">
    <property type="protein sequence ID" value="CAF4006283.1"/>
    <property type="molecule type" value="Genomic_DNA"/>
</dbReference>
<dbReference type="Proteomes" id="UP000663829">
    <property type="component" value="Unassembled WGS sequence"/>
</dbReference>
<proteinExistence type="predicted"/>
<comment type="caution">
    <text evidence="2">The sequence shown here is derived from an EMBL/GenBank/DDBJ whole genome shotgun (WGS) entry which is preliminary data.</text>
</comment>
<name>A0A814WB41_9BILA</name>
<organism evidence="2 5">
    <name type="scientific">Didymodactylos carnosus</name>
    <dbReference type="NCBI Taxonomy" id="1234261"/>
    <lineage>
        <taxon>Eukaryota</taxon>
        <taxon>Metazoa</taxon>
        <taxon>Spiralia</taxon>
        <taxon>Gnathifera</taxon>
        <taxon>Rotifera</taxon>
        <taxon>Eurotatoria</taxon>
        <taxon>Bdelloidea</taxon>
        <taxon>Philodinida</taxon>
        <taxon>Philodinidae</taxon>
        <taxon>Didymodactylos</taxon>
    </lineage>
</organism>
<sequence length="75" mass="8817">MDGPQNNTDLHLSGILDDNYYRWQLWLETHIELDDIGDASIDRLVDLAYEHLEEMEAYDNRHRPACLIENLRSSS</sequence>
<dbReference type="AlphaFoldDB" id="A0A814WB41"/>
<dbReference type="EMBL" id="CAJNOQ010008508">
    <property type="protein sequence ID" value="CAF1198999.1"/>
    <property type="molecule type" value="Genomic_DNA"/>
</dbReference>
<dbReference type="EMBL" id="CAJNOK010014011">
    <property type="protein sequence ID" value="CAF1196042.1"/>
    <property type="molecule type" value="Genomic_DNA"/>
</dbReference>
<dbReference type="Proteomes" id="UP000682733">
    <property type="component" value="Unassembled WGS sequence"/>
</dbReference>
<evidence type="ECO:0000313" key="1">
    <source>
        <dbReference type="EMBL" id="CAF1196042.1"/>
    </source>
</evidence>
<protein>
    <submittedName>
        <fullName evidence="2">Uncharacterized protein</fullName>
    </submittedName>
</protein>
<dbReference type="Proteomes" id="UP000677228">
    <property type="component" value="Unassembled WGS sequence"/>
</dbReference>
<dbReference type="Proteomes" id="UP000681722">
    <property type="component" value="Unassembled WGS sequence"/>
</dbReference>
<evidence type="ECO:0000313" key="4">
    <source>
        <dbReference type="EMBL" id="CAF4006283.1"/>
    </source>
</evidence>
<evidence type="ECO:0000313" key="5">
    <source>
        <dbReference type="Proteomes" id="UP000663829"/>
    </source>
</evidence>